<keyword evidence="1 2" id="KW-0807">Transducer</keyword>
<dbReference type="PANTHER" id="PTHR32089">
    <property type="entry name" value="METHYL-ACCEPTING CHEMOTAXIS PROTEIN MCPB"/>
    <property type="match status" value="1"/>
</dbReference>
<protein>
    <submittedName>
        <fullName evidence="5">Methyl-accepting chemotaxis protein</fullName>
    </submittedName>
</protein>
<feature type="region of interest" description="Disordered" evidence="3">
    <location>
        <begin position="227"/>
        <end position="246"/>
    </location>
</feature>
<dbReference type="SUPFAM" id="SSF58104">
    <property type="entry name" value="Methyl-accepting chemotaxis protein (MCP) signaling domain"/>
    <property type="match status" value="1"/>
</dbReference>
<keyword evidence="6" id="KW-1185">Reference proteome</keyword>
<feature type="domain" description="Methyl-accepting transducer" evidence="4">
    <location>
        <begin position="1"/>
        <end position="196"/>
    </location>
</feature>
<dbReference type="EMBL" id="JBHUOR010000127">
    <property type="protein sequence ID" value="MFD2869768.1"/>
    <property type="molecule type" value="Genomic_DNA"/>
</dbReference>
<organism evidence="5 6">
    <name type="scientific">Kurthia populi</name>
    <dbReference type="NCBI Taxonomy" id="1562132"/>
    <lineage>
        <taxon>Bacteria</taxon>
        <taxon>Bacillati</taxon>
        <taxon>Bacillota</taxon>
        <taxon>Bacilli</taxon>
        <taxon>Bacillales</taxon>
        <taxon>Caryophanaceae</taxon>
        <taxon>Kurthia</taxon>
    </lineage>
</organism>
<comment type="caution">
    <text evidence="5">The sequence shown here is derived from an EMBL/GenBank/DDBJ whole genome shotgun (WGS) entry which is preliminary data.</text>
</comment>
<evidence type="ECO:0000256" key="3">
    <source>
        <dbReference type="SAM" id="MobiDB-lite"/>
    </source>
</evidence>
<reference evidence="6" key="1">
    <citation type="journal article" date="2019" name="Int. J. Syst. Evol. Microbiol.">
        <title>The Global Catalogue of Microorganisms (GCM) 10K type strain sequencing project: providing services to taxonomists for standard genome sequencing and annotation.</title>
        <authorList>
            <consortium name="The Broad Institute Genomics Platform"/>
            <consortium name="The Broad Institute Genome Sequencing Center for Infectious Disease"/>
            <person name="Wu L."/>
            <person name="Ma J."/>
        </authorList>
    </citation>
    <scope>NUCLEOTIDE SEQUENCE [LARGE SCALE GENOMIC DNA]</scope>
    <source>
        <strain evidence="6">KCTC 33522</strain>
    </source>
</reference>
<dbReference type="PROSITE" id="PS50111">
    <property type="entry name" value="CHEMOTAXIS_TRANSDUC_2"/>
    <property type="match status" value="1"/>
</dbReference>
<evidence type="ECO:0000259" key="4">
    <source>
        <dbReference type="PROSITE" id="PS50111"/>
    </source>
</evidence>
<evidence type="ECO:0000256" key="2">
    <source>
        <dbReference type="PROSITE-ProRule" id="PRU00284"/>
    </source>
</evidence>
<gene>
    <name evidence="5" type="ORF">ACFSY7_14840</name>
</gene>
<dbReference type="Pfam" id="PF00015">
    <property type="entry name" value="MCPsignal"/>
    <property type="match status" value="1"/>
</dbReference>
<dbReference type="PANTHER" id="PTHR32089:SF112">
    <property type="entry name" value="LYSOZYME-LIKE PROTEIN-RELATED"/>
    <property type="match status" value="1"/>
</dbReference>
<dbReference type="RefSeq" id="WP_380148374.1">
    <property type="nucleotide sequence ID" value="NZ_JBHUOR010000127.1"/>
</dbReference>
<dbReference type="SMART" id="SM00283">
    <property type="entry name" value="MA"/>
    <property type="match status" value="1"/>
</dbReference>
<name>A0ABW5Y368_9BACL</name>
<proteinExistence type="predicted"/>
<evidence type="ECO:0000313" key="6">
    <source>
        <dbReference type="Proteomes" id="UP001597568"/>
    </source>
</evidence>
<dbReference type="Gene3D" id="1.10.287.950">
    <property type="entry name" value="Methyl-accepting chemotaxis protein"/>
    <property type="match status" value="1"/>
</dbReference>
<accession>A0ABW5Y368</accession>
<evidence type="ECO:0000256" key="1">
    <source>
        <dbReference type="ARBA" id="ARBA00023224"/>
    </source>
</evidence>
<evidence type="ECO:0000313" key="5">
    <source>
        <dbReference type="EMBL" id="MFD2869768.1"/>
    </source>
</evidence>
<sequence>MGIQRIAEATQNLQEVAIDSVTLSDSGRQALEDITRKMMEISTSSVETTGQIQALSKQSEEITLIVKAIRQITDQTNLLALNAAIEAARAGEAGQGFAVVADEVRSLAEQSNKSASEIQLLIENVQKATTTVENKIIQNNVSIQEGVDTITKASEVFGNISQSVNKMQGEITEVSAITEQLSASAQEVSASVTDIARSIEVESQQLGEVSTSLNDITAVISSLSGTSESLQDRANTQENLSGRFTV</sequence>
<dbReference type="Proteomes" id="UP001597568">
    <property type="component" value="Unassembled WGS sequence"/>
</dbReference>
<dbReference type="InterPro" id="IPR004089">
    <property type="entry name" value="MCPsignal_dom"/>
</dbReference>